<sequence length="752" mass="81486">MKTKILVTLIVLCSFGLAAQDIHFTMDNARITNDGVDDFYEADIYMESSIDFKLGSGQIYFTYNEAAFGPNISDNGNFDYLQPDGSILAEAYGFPAYKDFIQNDNTTFRVSTAFQQGVSSGTITENNVTAMPKHLFSIKIRYIDAAQDPTICFETQPVFLDQFYTACGPETTGFPNCTNEPGIQLFNDTFDCAGATLPAGCAGVTTYTIAGGWDNGTPDSTMEAVISENLSTGGLSIEACSLTVMEGAILTIQTGDYLRTENDIIVDGDLRVAHGASVVQVENSAVVINNGSILVQKDLDNIENRGFALASSPMTTETQAAFGAPIQFRNHITANFSPNEDVEANFPGAGNFADDNGNNWMTYDGMMNPGEGYLVMPQQTAEIPAPADYTANFDDGTLNNGIISFEVEYNGTQNASMNVLGNPYPSAIDADLFIAENEMIEGLYFWEHLTSPSTTYEGYNPSNYSMGDISMYSTVMGGNPAANGGATPNGFVPSGEGFAVKALVAGSAEFNNAMRVTGNNDVSGRLSLVERDRVWLNVFNETHGLGSTSLLGFSEITSEGFDPGADIIRLATPVSLYQELETGEQLGIQGREAFTSEAIVPFSFATQVETLESYRISIHDLDGTSISEATVYLIDHTADIITNLNEQSYAFTATAGTYSNRFSIVFEDRTLGVSSGTSEAVLIYPNPTQDILFIKTPNTQIKTVEVFDIRGRKVQQNSNVIDQLNLSNLKSAVYFVKITTDTETLIKRIIKE</sequence>
<feature type="chain" id="PRO_5007887618" description="Secretion system C-terminal sorting domain-containing protein" evidence="2">
    <location>
        <begin position="20"/>
        <end position="752"/>
    </location>
</feature>
<comment type="caution">
    <text evidence="4">The sequence shown here is derived from an EMBL/GenBank/DDBJ whole genome shotgun (WGS) entry which is preliminary data.</text>
</comment>
<dbReference type="AlphaFoldDB" id="A0A167HJX8"/>
<gene>
    <name evidence="4" type="ORF">ULVI_08895</name>
</gene>
<evidence type="ECO:0000256" key="1">
    <source>
        <dbReference type="ARBA" id="ARBA00022729"/>
    </source>
</evidence>
<dbReference type="STRING" id="1763537.ULVI_08895"/>
<keyword evidence="5" id="KW-1185">Reference proteome</keyword>
<proteinExistence type="predicted"/>
<dbReference type="EMBL" id="LRXL01000037">
    <property type="protein sequence ID" value="OAB78689.1"/>
    <property type="molecule type" value="Genomic_DNA"/>
</dbReference>
<protein>
    <recommendedName>
        <fullName evidence="3">Secretion system C-terminal sorting domain-containing protein</fullName>
    </recommendedName>
</protein>
<evidence type="ECO:0000256" key="2">
    <source>
        <dbReference type="SAM" id="SignalP"/>
    </source>
</evidence>
<dbReference type="Pfam" id="PF18962">
    <property type="entry name" value="Por_Secre_tail"/>
    <property type="match status" value="1"/>
</dbReference>
<evidence type="ECO:0000313" key="5">
    <source>
        <dbReference type="Proteomes" id="UP000077013"/>
    </source>
</evidence>
<dbReference type="Proteomes" id="UP000077013">
    <property type="component" value="Unassembled WGS sequence"/>
</dbReference>
<dbReference type="InterPro" id="IPR026444">
    <property type="entry name" value="Secre_tail"/>
</dbReference>
<feature type="signal peptide" evidence="2">
    <location>
        <begin position="1"/>
        <end position="19"/>
    </location>
</feature>
<evidence type="ECO:0000313" key="4">
    <source>
        <dbReference type="EMBL" id="OAB78689.1"/>
    </source>
</evidence>
<evidence type="ECO:0000259" key="3">
    <source>
        <dbReference type="Pfam" id="PF18962"/>
    </source>
</evidence>
<reference evidence="4 5" key="1">
    <citation type="submission" date="2016-02" db="EMBL/GenBank/DDBJ databases">
        <title>Ulvibacter sp. LPB0005, isolated from Thais luteostoma.</title>
        <authorList>
            <person name="Shin S.-K."/>
            <person name="Yi H."/>
        </authorList>
    </citation>
    <scope>NUCLEOTIDE SEQUENCE [LARGE SCALE GENOMIC DNA]</scope>
    <source>
        <strain evidence="4 5">LPB0005</strain>
    </source>
</reference>
<keyword evidence="1 2" id="KW-0732">Signal</keyword>
<organism evidence="4 5">
    <name type="scientific">Cochleicola gelatinilyticus</name>
    <dbReference type="NCBI Taxonomy" id="1763537"/>
    <lineage>
        <taxon>Bacteria</taxon>
        <taxon>Pseudomonadati</taxon>
        <taxon>Bacteroidota</taxon>
        <taxon>Flavobacteriia</taxon>
        <taxon>Flavobacteriales</taxon>
        <taxon>Flavobacteriaceae</taxon>
        <taxon>Cochleicola</taxon>
    </lineage>
</organism>
<dbReference type="OrthoDB" id="1182534at2"/>
<dbReference type="NCBIfam" id="TIGR04183">
    <property type="entry name" value="Por_Secre_tail"/>
    <property type="match status" value="1"/>
</dbReference>
<feature type="domain" description="Secretion system C-terminal sorting" evidence="3">
    <location>
        <begin position="683"/>
        <end position="750"/>
    </location>
</feature>
<name>A0A167HJX8_9FLAO</name>
<accession>A0A167HJX8</accession>
<dbReference type="RefSeq" id="WP_068591932.1">
    <property type="nucleotide sequence ID" value="NZ_LRXL01000037.1"/>
</dbReference>